<evidence type="ECO:0000256" key="1">
    <source>
        <dbReference type="SAM" id="MobiDB-lite"/>
    </source>
</evidence>
<feature type="compositionally biased region" description="Basic residues" evidence="1">
    <location>
        <begin position="1"/>
        <end position="10"/>
    </location>
</feature>
<dbReference type="AlphaFoldDB" id="A0AAE2CTC8"/>
<feature type="region of interest" description="Disordered" evidence="1">
    <location>
        <begin position="92"/>
        <end position="113"/>
    </location>
</feature>
<name>A0AAE2CTC8_9LAMI</name>
<dbReference type="Proteomes" id="UP001293254">
    <property type="component" value="Unassembled WGS sequence"/>
</dbReference>
<organism evidence="2 3">
    <name type="scientific">Sesamum alatum</name>
    <dbReference type="NCBI Taxonomy" id="300844"/>
    <lineage>
        <taxon>Eukaryota</taxon>
        <taxon>Viridiplantae</taxon>
        <taxon>Streptophyta</taxon>
        <taxon>Embryophyta</taxon>
        <taxon>Tracheophyta</taxon>
        <taxon>Spermatophyta</taxon>
        <taxon>Magnoliopsida</taxon>
        <taxon>eudicotyledons</taxon>
        <taxon>Gunneridae</taxon>
        <taxon>Pentapetalae</taxon>
        <taxon>asterids</taxon>
        <taxon>lamiids</taxon>
        <taxon>Lamiales</taxon>
        <taxon>Pedaliaceae</taxon>
        <taxon>Sesamum</taxon>
    </lineage>
</organism>
<sequence>MAIASCRRRNWSQQVGNGGDTESTACEPPSPTIPVVRDVLVYVELLGELDTGHGNGGLHDDGVDDMGRLEESVDVDEDAGLVDSDYGISTEVGDDDNIFEDNVDDSITDKCTN</sequence>
<reference evidence="2" key="1">
    <citation type="submission" date="2020-06" db="EMBL/GenBank/DDBJ databases">
        <authorList>
            <person name="Li T."/>
            <person name="Hu X."/>
            <person name="Zhang T."/>
            <person name="Song X."/>
            <person name="Zhang H."/>
            <person name="Dai N."/>
            <person name="Sheng W."/>
            <person name="Hou X."/>
            <person name="Wei L."/>
        </authorList>
    </citation>
    <scope>NUCLEOTIDE SEQUENCE</scope>
    <source>
        <strain evidence="2">3651</strain>
        <tissue evidence="2">Leaf</tissue>
    </source>
</reference>
<dbReference type="EMBL" id="JACGWO010000003">
    <property type="protein sequence ID" value="KAK4433429.1"/>
    <property type="molecule type" value="Genomic_DNA"/>
</dbReference>
<feature type="compositionally biased region" description="Acidic residues" evidence="1">
    <location>
        <begin position="92"/>
        <end position="106"/>
    </location>
</feature>
<accession>A0AAE2CTC8</accession>
<evidence type="ECO:0000313" key="2">
    <source>
        <dbReference type="EMBL" id="KAK4433429.1"/>
    </source>
</evidence>
<evidence type="ECO:0000313" key="3">
    <source>
        <dbReference type="Proteomes" id="UP001293254"/>
    </source>
</evidence>
<comment type="caution">
    <text evidence="2">The sequence shown here is derived from an EMBL/GenBank/DDBJ whole genome shotgun (WGS) entry which is preliminary data.</text>
</comment>
<keyword evidence="3" id="KW-1185">Reference proteome</keyword>
<reference evidence="2" key="2">
    <citation type="journal article" date="2024" name="Plant">
        <title>Genomic evolution and insights into agronomic trait innovations of Sesamum species.</title>
        <authorList>
            <person name="Miao H."/>
            <person name="Wang L."/>
            <person name="Qu L."/>
            <person name="Liu H."/>
            <person name="Sun Y."/>
            <person name="Le M."/>
            <person name="Wang Q."/>
            <person name="Wei S."/>
            <person name="Zheng Y."/>
            <person name="Lin W."/>
            <person name="Duan Y."/>
            <person name="Cao H."/>
            <person name="Xiong S."/>
            <person name="Wang X."/>
            <person name="Wei L."/>
            <person name="Li C."/>
            <person name="Ma Q."/>
            <person name="Ju M."/>
            <person name="Zhao R."/>
            <person name="Li G."/>
            <person name="Mu C."/>
            <person name="Tian Q."/>
            <person name="Mei H."/>
            <person name="Zhang T."/>
            <person name="Gao T."/>
            <person name="Zhang H."/>
        </authorList>
    </citation>
    <scope>NUCLEOTIDE SEQUENCE</scope>
    <source>
        <strain evidence="2">3651</strain>
    </source>
</reference>
<proteinExistence type="predicted"/>
<gene>
    <name evidence="2" type="ORF">Salat_1105200</name>
</gene>
<protein>
    <submittedName>
        <fullName evidence="2">Uncharacterized protein</fullName>
    </submittedName>
</protein>
<feature type="compositionally biased region" description="Polar residues" evidence="1">
    <location>
        <begin position="11"/>
        <end position="24"/>
    </location>
</feature>
<feature type="region of interest" description="Disordered" evidence="1">
    <location>
        <begin position="1"/>
        <end position="30"/>
    </location>
</feature>